<feature type="region of interest" description="Disordered" evidence="2">
    <location>
        <begin position="438"/>
        <end position="495"/>
    </location>
</feature>
<feature type="region of interest" description="Disordered" evidence="2">
    <location>
        <begin position="24"/>
        <end position="247"/>
    </location>
</feature>
<feature type="compositionally biased region" description="Low complexity" evidence="2">
    <location>
        <begin position="438"/>
        <end position="447"/>
    </location>
</feature>
<reference evidence="4" key="1">
    <citation type="journal article" date="2019" name="Nat. Commun.">
        <title>Expansion of phycobilisome linker gene families in mesophilic red algae.</title>
        <authorList>
            <person name="Lee J."/>
            <person name="Kim D."/>
            <person name="Bhattacharya D."/>
            <person name="Yoon H.S."/>
        </authorList>
    </citation>
    <scope>NUCLEOTIDE SEQUENCE [LARGE SCALE GENOMIC DNA]</scope>
    <source>
        <strain evidence="4">CCMP 1328</strain>
    </source>
</reference>
<dbReference type="AlphaFoldDB" id="A0A5J4YN49"/>
<feature type="compositionally biased region" description="Low complexity" evidence="2">
    <location>
        <begin position="461"/>
        <end position="470"/>
    </location>
</feature>
<evidence type="ECO:0000256" key="2">
    <source>
        <dbReference type="SAM" id="MobiDB-lite"/>
    </source>
</evidence>
<gene>
    <name evidence="3" type="ORF">FVE85_7919</name>
</gene>
<feature type="compositionally biased region" description="Low complexity" evidence="2">
    <location>
        <begin position="484"/>
        <end position="495"/>
    </location>
</feature>
<dbReference type="Proteomes" id="UP000324585">
    <property type="component" value="Unassembled WGS sequence"/>
</dbReference>
<feature type="coiled-coil region" evidence="1">
    <location>
        <begin position="776"/>
        <end position="803"/>
    </location>
</feature>
<evidence type="ECO:0000256" key="1">
    <source>
        <dbReference type="SAM" id="Coils"/>
    </source>
</evidence>
<dbReference type="EMBL" id="VRMN01000009">
    <property type="protein sequence ID" value="KAA8492412.1"/>
    <property type="molecule type" value="Genomic_DNA"/>
</dbReference>
<feature type="compositionally biased region" description="Basic and acidic residues" evidence="2">
    <location>
        <begin position="529"/>
        <end position="556"/>
    </location>
</feature>
<keyword evidence="1" id="KW-0175">Coiled coil</keyword>
<feature type="compositionally biased region" description="Basic and acidic residues" evidence="2">
    <location>
        <begin position="573"/>
        <end position="583"/>
    </location>
</feature>
<comment type="caution">
    <text evidence="3">The sequence shown here is derived from an EMBL/GenBank/DDBJ whole genome shotgun (WGS) entry which is preliminary data.</text>
</comment>
<feature type="region of interest" description="Disordered" evidence="2">
    <location>
        <begin position="386"/>
        <end position="420"/>
    </location>
</feature>
<evidence type="ECO:0000313" key="4">
    <source>
        <dbReference type="Proteomes" id="UP000324585"/>
    </source>
</evidence>
<feature type="compositionally biased region" description="Basic and acidic residues" evidence="2">
    <location>
        <begin position="512"/>
        <end position="522"/>
    </location>
</feature>
<dbReference type="OMA" id="HRTSDRT"/>
<evidence type="ECO:0000313" key="3">
    <source>
        <dbReference type="EMBL" id="KAA8492412.1"/>
    </source>
</evidence>
<organism evidence="3 4">
    <name type="scientific">Porphyridium purpureum</name>
    <name type="common">Red alga</name>
    <name type="synonym">Porphyridium cruentum</name>
    <dbReference type="NCBI Taxonomy" id="35688"/>
    <lineage>
        <taxon>Eukaryota</taxon>
        <taxon>Rhodophyta</taxon>
        <taxon>Bangiophyceae</taxon>
        <taxon>Porphyridiales</taxon>
        <taxon>Porphyridiaceae</taxon>
        <taxon>Porphyridium</taxon>
    </lineage>
</organism>
<keyword evidence="4" id="KW-1185">Reference proteome</keyword>
<sequence>MSQPMKMGEGMSAAGLGAITKEQYDVQRGKVSPSATTSPRAGKREFVGMSGFLSPRASGRVQPGSPERGKSQPIGQGSGSVRMSGLLSPRNAMPSQTSTTQKKPELKVGEGFSAADLPPLTNDDARIAMGKAPRSPPRGTSGNIEVSKSPRGMSGSLLSPRKASLADPVEQKKPEVVSQPVDSLPPITNDEIKRLSGRLNDPSNSGPTSGRLGDKSPTIRLPSPRKKAETDAGAEQVAGESQPHMPKRVLSTGRLCDAEAATIKPPEVQGKVDPGMPVKGSNLPAISREEILRLSGVIVPPKVEKMIDPADVKYGTPAVPKESALSRVLSPRSLNAAAEKVKTQQQADAELAESGNFAPVYFPQHLAAYGTDDAVVAKQQKALMERKKLEIEERERAEKEAAAKETAEKEAAAAKAEARKAKYEKERAAAAAAAAAAAEAAAAEAVAPPDVAAGQDGSTVAIDSKSSASADNKDLAKKKQQSRAEAAAAAAATAAALEADMARLRKIGLGKRATDDDVKKEDQDEEEVGYIKKDDKEDRKDAAETKPKDDAKRDAEPANDDAEQSEKAAASVVDEHGGEDEQHMGDAVSEAADHVGVTPLDSKIVDLTNRRANLLSPRAAPNPEAWKKLLPQDLHPSLGEDPNKDVVAFYHDGIRLELSDLYKFLERWEKKGWTMDTAMATKFYDWWSIFQECVYEWFKIDERVFIAHMEAFQASLMGFDGTSRANRRLSFVSAAQEIGRVRKDMLSGTGGMDTMQRFVTRVQEIFPTLLSYLIVKEAMMTEQIELAREYNQLQDENIRLTKKAMVRETLKLKNGIGEFVLCIYISHLKDAQRVEFLKAHLSFLQALRFSTWWASYQRHRAVLS</sequence>
<feature type="region of interest" description="Disordered" evidence="2">
    <location>
        <begin position="261"/>
        <end position="282"/>
    </location>
</feature>
<accession>A0A5J4YN49</accession>
<feature type="region of interest" description="Disordered" evidence="2">
    <location>
        <begin position="507"/>
        <end position="583"/>
    </location>
</feature>
<protein>
    <submittedName>
        <fullName evidence="3">Uncharacterized protein</fullName>
    </submittedName>
</protein>
<proteinExistence type="predicted"/>
<name>A0A5J4YN49_PORPP</name>